<dbReference type="EMBL" id="JAIWYP010000014">
    <property type="protein sequence ID" value="KAH3712876.1"/>
    <property type="molecule type" value="Genomic_DNA"/>
</dbReference>
<evidence type="ECO:0000313" key="1">
    <source>
        <dbReference type="EMBL" id="KAH3712876.1"/>
    </source>
</evidence>
<proteinExistence type="predicted"/>
<evidence type="ECO:0000313" key="2">
    <source>
        <dbReference type="Proteomes" id="UP000828390"/>
    </source>
</evidence>
<accession>A0A9D4BXN4</accession>
<gene>
    <name evidence="1" type="ORF">DPMN_072634</name>
</gene>
<comment type="caution">
    <text evidence="1">The sequence shown here is derived from an EMBL/GenBank/DDBJ whole genome shotgun (WGS) entry which is preliminary data.</text>
</comment>
<dbReference type="Proteomes" id="UP000828390">
    <property type="component" value="Unassembled WGS sequence"/>
</dbReference>
<organism evidence="1 2">
    <name type="scientific">Dreissena polymorpha</name>
    <name type="common">Zebra mussel</name>
    <name type="synonym">Mytilus polymorpha</name>
    <dbReference type="NCBI Taxonomy" id="45954"/>
    <lineage>
        <taxon>Eukaryota</taxon>
        <taxon>Metazoa</taxon>
        <taxon>Spiralia</taxon>
        <taxon>Lophotrochozoa</taxon>
        <taxon>Mollusca</taxon>
        <taxon>Bivalvia</taxon>
        <taxon>Autobranchia</taxon>
        <taxon>Heteroconchia</taxon>
        <taxon>Euheterodonta</taxon>
        <taxon>Imparidentia</taxon>
        <taxon>Neoheterodontei</taxon>
        <taxon>Myida</taxon>
        <taxon>Dreissenoidea</taxon>
        <taxon>Dreissenidae</taxon>
        <taxon>Dreissena</taxon>
    </lineage>
</organism>
<dbReference type="AlphaFoldDB" id="A0A9D4BXN4"/>
<sequence>MLERLLEQKQALAAVASDNRLGKHAKLLASRLFTFEEQEEVDELIKVLDPFQRATEMR</sequence>
<name>A0A9D4BXN4_DREPO</name>
<reference evidence="1" key="1">
    <citation type="journal article" date="2019" name="bioRxiv">
        <title>The Genome of the Zebra Mussel, Dreissena polymorpha: A Resource for Invasive Species Research.</title>
        <authorList>
            <person name="McCartney M.A."/>
            <person name="Auch B."/>
            <person name="Kono T."/>
            <person name="Mallez S."/>
            <person name="Zhang Y."/>
            <person name="Obille A."/>
            <person name="Becker A."/>
            <person name="Abrahante J.E."/>
            <person name="Garbe J."/>
            <person name="Badalamenti J.P."/>
            <person name="Herman A."/>
            <person name="Mangelson H."/>
            <person name="Liachko I."/>
            <person name="Sullivan S."/>
            <person name="Sone E.D."/>
            <person name="Koren S."/>
            <person name="Silverstein K.A.T."/>
            <person name="Beckman K.B."/>
            <person name="Gohl D.M."/>
        </authorList>
    </citation>
    <scope>NUCLEOTIDE SEQUENCE</scope>
    <source>
        <strain evidence="1">Duluth1</strain>
        <tissue evidence="1">Whole animal</tissue>
    </source>
</reference>
<reference evidence="1" key="2">
    <citation type="submission" date="2020-11" db="EMBL/GenBank/DDBJ databases">
        <authorList>
            <person name="McCartney M.A."/>
            <person name="Auch B."/>
            <person name="Kono T."/>
            <person name="Mallez S."/>
            <person name="Becker A."/>
            <person name="Gohl D.M."/>
            <person name="Silverstein K.A.T."/>
            <person name="Koren S."/>
            <person name="Bechman K.B."/>
            <person name="Herman A."/>
            <person name="Abrahante J.E."/>
            <person name="Garbe J."/>
        </authorList>
    </citation>
    <scope>NUCLEOTIDE SEQUENCE</scope>
    <source>
        <strain evidence="1">Duluth1</strain>
        <tissue evidence="1">Whole animal</tissue>
    </source>
</reference>
<keyword evidence="2" id="KW-1185">Reference proteome</keyword>
<protein>
    <submittedName>
        <fullName evidence="1">Uncharacterized protein</fullName>
    </submittedName>
</protein>